<name>A0ABS6EW43_9CLOT</name>
<dbReference type="Proteomes" id="UP000736583">
    <property type="component" value="Unassembled WGS sequence"/>
</dbReference>
<dbReference type="InterPro" id="IPR051910">
    <property type="entry name" value="ComF/GntX_DNA_util-trans"/>
</dbReference>
<dbReference type="PANTHER" id="PTHR47505">
    <property type="entry name" value="DNA UTILIZATION PROTEIN YHGH"/>
    <property type="match status" value="1"/>
</dbReference>
<dbReference type="PANTHER" id="PTHR47505:SF1">
    <property type="entry name" value="DNA UTILIZATION PROTEIN YHGH"/>
    <property type="match status" value="1"/>
</dbReference>
<dbReference type="CDD" id="cd06223">
    <property type="entry name" value="PRTases_typeI"/>
    <property type="match status" value="1"/>
</dbReference>
<feature type="domain" description="Phosphoribosyltransferase" evidence="1">
    <location>
        <begin position="97"/>
        <end position="199"/>
    </location>
</feature>
<reference evidence="2 3" key="1">
    <citation type="submission" date="2021-06" db="EMBL/GenBank/DDBJ databases">
        <authorList>
            <person name="Sun Q."/>
            <person name="Li D."/>
        </authorList>
    </citation>
    <scope>NUCLEOTIDE SEQUENCE [LARGE SCALE GENOMIC DNA]</scope>
    <source>
        <strain evidence="2 3">MSJ-4</strain>
    </source>
</reference>
<dbReference type="RefSeq" id="WP_216455555.1">
    <property type="nucleotide sequence ID" value="NZ_JAHLQL010000001.1"/>
</dbReference>
<evidence type="ECO:0000259" key="1">
    <source>
        <dbReference type="Pfam" id="PF00156"/>
    </source>
</evidence>
<comment type="caution">
    <text evidence="2">The sequence shown here is derived from an EMBL/GenBank/DDBJ whole genome shotgun (WGS) entry which is preliminary data.</text>
</comment>
<organism evidence="2 3">
    <name type="scientific">Clostridium simiarum</name>
    <dbReference type="NCBI Taxonomy" id="2841506"/>
    <lineage>
        <taxon>Bacteria</taxon>
        <taxon>Bacillati</taxon>
        <taxon>Bacillota</taxon>
        <taxon>Clostridia</taxon>
        <taxon>Eubacteriales</taxon>
        <taxon>Clostridiaceae</taxon>
        <taxon>Clostridium</taxon>
    </lineage>
</organism>
<dbReference type="Pfam" id="PF00156">
    <property type="entry name" value="Pribosyltran"/>
    <property type="match status" value="1"/>
</dbReference>
<dbReference type="InterPro" id="IPR000836">
    <property type="entry name" value="PRTase_dom"/>
</dbReference>
<keyword evidence="3" id="KW-1185">Reference proteome</keyword>
<gene>
    <name evidence="2" type="ORF">KQI89_01020</name>
</gene>
<protein>
    <submittedName>
        <fullName evidence="2">ComF family protein</fullName>
    </submittedName>
</protein>
<evidence type="ECO:0000313" key="3">
    <source>
        <dbReference type="Proteomes" id="UP000736583"/>
    </source>
</evidence>
<dbReference type="EMBL" id="JAHLQL010000001">
    <property type="protein sequence ID" value="MBU5590335.1"/>
    <property type="molecule type" value="Genomic_DNA"/>
</dbReference>
<sequence length="203" mass="24056">MCLICRKDKLNKDFICLCCEKNIKSKEGSSYIKIEEEVLKYYSTSYYSHEIRDLLMRFKYKKDFNVGRFFAYSILEVIDKQHIEFDYICYVPASKSGIKARGYDQSKILASIIREYNNKTILHCINRNNNTREQKTLSSEERWENLKEAFYFDNRFKDKIKDKKVILIDDVVTTGATVYYCYKQLKNNGAKEINILTVAKSKL</sequence>
<accession>A0ABS6EW43</accession>
<evidence type="ECO:0000313" key="2">
    <source>
        <dbReference type="EMBL" id="MBU5590335.1"/>
    </source>
</evidence>
<proteinExistence type="predicted"/>